<keyword evidence="2" id="KW-1185">Reference proteome</keyword>
<dbReference type="AlphaFoldDB" id="A0A1Y1JD03"/>
<comment type="caution">
    <text evidence="1">The sequence shown here is derived from an EMBL/GenBank/DDBJ whole genome shotgun (WGS) entry which is preliminary data.</text>
</comment>
<dbReference type="Proteomes" id="UP000195521">
    <property type="component" value="Unassembled WGS sequence"/>
</dbReference>
<evidence type="ECO:0000313" key="2">
    <source>
        <dbReference type="Proteomes" id="UP000195521"/>
    </source>
</evidence>
<dbReference type="OMA" id="PFLAYEI"/>
<dbReference type="RefSeq" id="XP_028541824.1">
    <property type="nucleotide sequence ID" value="XM_028686023.1"/>
</dbReference>
<organism evidence="1 2">
    <name type="scientific">Plasmodium gonderi</name>
    <dbReference type="NCBI Taxonomy" id="77519"/>
    <lineage>
        <taxon>Eukaryota</taxon>
        <taxon>Sar</taxon>
        <taxon>Alveolata</taxon>
        <taxon>Apicomplexa</taxon>
        <taxon>Aconoidasida</taxon>
        <taxon>Haemosporida</taxon>
        <taxon>Plasmodiidae</taxon>
        <taxon>Plasmodium</taxon>
        <taxon>Plasmodium (Plasmodium)</taxon>
    </lineage>
</organism>
<name>A0A1Y1JD03_PLAGO</name>
<proteinExistence type="predicted"/>
<reference evidence="2" key="1">
    <citation type="submission" date="2017-04" db="EMBL/GenBank/DDBJ databases">
        <title>Plasmodium gonderi genome.</title>
        <authorList>
            <person name="Arisue N."/>
            <person name="Honma H."/>
            <person name="Kawai S."/>
            <person name="Tougan T."/>
            <person name="Tanabe K."/>
            <person name="Horii T."/>
        </authorList>
    </citation>
    <scope>NUCLEOTIDE SEQUENCE [LARGE SCALE GENOMIC DNA]</scope>
    <source>
        <strain evidence="2">ATCC 30045</strain>
    </source>
</reference>
<sequence>MNERIIKEKLKVSLNHMNKRRLRFDLKVFPIKKTIYEIFNIFSKGLKNKLKQTLIELKNRKTKCDICSEMIDTFTPFLSYDIDVNNTTFSFRKIEVCCSKCCEIKNFTQFSHELHKNINSDEFLNFSPIYQHYYNVNNLEMHQKKILENDINNYFSMCVLAKNLRWKCSTPHNTLDEFLEFSLRILESEESQTMNDDVPKKRKTEETSLDHVFNNSKRKKLLST</sequence>
<dbReference type="OrthoDB" id="369177at2759"/>
<gene>
    <name evidence="1" type="ORF">PGO_030350</name>
</gene>
<dbReference type="EMBL" id="BDQF01000003">
    <property type="protein sequence ID" value="GAW79235.1"/>
    <property type="molecule type" value="Genomic_DNA"/>
</dbReference>
<accession>A0A1Y1JD03</accession>
<evidence type="ECO:0000313" key="1">
    <source>
        <dbReference type="EMBL" id="GAW79235.1"/>
    </source>
</evidence>
<protein>
    <submittedName>
        <fullName evidence="1">Uncharacterized protein</fullName>
    </submittedName>
</protein>
<dbReference type="GeneID" id="39745939"/>